<sequence>MSGPTGEAAAEAASSSFRYSAGMEEAGRWAPMAPAAVGMDLAETVAEGEIGRAGVVAGGAHCACHLVSQHRRYGQSRRRDIEARSEDEREE</sequence>
<organism evidence="2 3">
    <name type="scientific">Actinidia rufa</name>
    <dbReference type="NCBI Taxonomy" id="165716"/>
    <lineage>
        <taxon>Eukaryota</taxon>
        <taxon>Viridiplantae</taxon>
        <taxon>Streptophyta</taxon>
        <taxon>Embryophyta</taxon>
        <taxon>Tracheophyta</taxon>
        <taxon>Spermatophyta</taxon>
        <taxon>Magnoliopsida</taxon>
        <taxon>eudicotyledons</taxon>
        <taxon>Gunneridae</taxon>
        <taxon>Pentapetalae</taxon>
        <taxon>asterids</taxon>
        <taxon>Ericales</taxon>
        <taxon>Actinidiaceae</taxon>
        <taxon>Actinidia</taxon>
    </lineage>
</organism>
<evidence type="ECO:0000313" key="2">
    <source>
        <dbReference type="EMBL" id="GFZ19368.1"/>
    </source>
</evidence>
<gene>
    <name evidence="2" type="ORF">Acr_28g0000730</name>
</gene>
<reference evidence="2 3" key="1">
    <citation type="submission" date="2019-07" db="EMBL/GenBank/DDBJ databases">
        <title>De Novo Assembly of kiwifruit Actinidia rufa.</title>
        <authorList>
            <person name="Sugita-Konishi S."/>
            <person name="Sato K."/>
            <person name="Mori E."/>
            <person name="Abe Y."/>
            <person name="Kisaki G."/>
            <person name="Hamano K."/>
            <person name="Suezawa K."/>
            <person name="Otani M."/>
            <person name="Fukuda T."/>
            <person name="Manabe T."/>
            <person name="Gomi K."/>
            <person name="Tabuchi M."/>
            <person name="Akimitsu K."/>
            <person name="Kataoka I."/>
        </authorList>
    </citation>
    <scope>NUCLEOTIDE SEQUENCE [LARGE SCALE GENOMIC DNA]</scope>
    <source>
        <strain evidence="3">cv. Fuchu</strain>
    </source>
</reference>
<name>A0A7J0H8L5_9ERIC</name>
<evidence type="ECO:0000256" key="1">
    <source>
        <dbReference type="SAM" id="MobiDB-lite"/>
    </source>
</evidence>
<evidence type="ECO:0000313" key="3">
    <source>
        <dbReference type="Proteomes" id="UP000585474"/>
    </source>
</evidence>
<dbReference type="EMBL" id="BJWL01000028">
    <property type="protein sequence ID" value="GFZ19368.1"/>
    <property type="molecule type" value="Genomic_DNA"/>
</dbReference>
<protein>
    <submittedName>
        <fullName evidence="2">Uncharacterized protein</fullName>
    </submittedName>
</protein>
<feature type="region of interest" description="Disordered" evidence="1">
    <location>
        <begin position="70"/>
        <end position="91"/>
    </location>
</feature>
<keyword evidence="3" id="KW-1185">Reference proteome</keyword>
<proteinExistence type="predicted"/>
<comment type="caution">
    <text evidence="2">The sequence shown here is derived from an EMBL/GenBank/DDBJ whole genome shotgun (WGS) entry which is preliminary data.</text>
</comment>
<dbReference type="Proteomes" id="UP000585474">
    <property type="component" value="Unassembled WGS sequence"/>
</dbReference>
<feature type="compositionally biased region" description="Basic and acidic residues" evidence="1">
    <location>
        <begin position="77"/>
        <end position="91"/>
    </location>
</feature>
<accession>A0A7J0H8L5</accession>
<dbReference type="AlphaFoldDB" id="A0A7J0H8L5"/>